<evidence type="ECO:0000313" key="2">
    <source>
        <dbReference type="Proteomes" id="UP001139157"/>
    </source>
</evidence>
<name>A0A9X2E2H3_9NOCA</name>
<accession>A0A9X2E2H3</accession>
<dbReference type="Gene3D" id="3.10.450.50">
    <property type="match status" value="1"/>
</dbReference>
<sequence>MDQAAFANYIALYNTADYRRVVDTYYAEDVSVVVFGWTVARGAQAVRDWLIGARRAVSETLLVQETEFDEFGLRVWARACQILVARSDIDLAEPGQPLVDKVHIVPVSLQFLLRGDRIARILVEEGPGTAQVLRPERRSHVTGYRRGQSVAVPVDEVVGAAMAESISARESEPRPGW</sequence>
<gene>
    <name evidence="1" type="ORF">NDR86_02970</name>
</gene>
<dbReference type="SUPFAM" id="SSF54427">
    <property type="entry name" value="NTF2-like"/>
    <property type="match status" value="1"/>
</dbReference>
<dbReference type="AlphaFoldDB" id="A0A9X2E2H3"/>
<dbReference type="Proteomes" id="UP001139157">
    <property type="component" value="Unassembled WGS sequence"/>
</dbReference>
<dbReference type="RefSeq" id="WP_251909287.1">
    <property type="nucleotide sequence ID" value="NZ_JAMRXG010000001.1"/>
</dbReference>
<dbReference type="InterPro" id="IPR032710">
    <property type="entry name" value="NTF2-like_dom_sf"/>
</dbReference>
<evidence type="ECO:0008006" key="3">
    <source>
        <dbReference type="Google" id="ProtNLM"/>
    </source>
</evidence>
<evidence type="ECO:0000313" key="1">
    <source>
        <dbReference type="EMBL" id="MCM6772431.1"/>
    </source>
</evidence>
<reference evidence="1" key="1">
    <citation type="submission" date="2022-06" db="EMBL/GenBank/DDBJ databases">
        <title>Novel species in genus nocardia.</title>
        <authorList>
            <person name="Li F."/>
        </authorList>
    </citation>
    <scope>NUCLEOTIDE SEQUENCE</scope>
    <source>
        <strain evidence="1">CDC141</strain>
    </source>
</reference>
<comment type="caution">
    <text evidence="1">The sequence shown here is derived from an EMBL/GenBank/DDBJ whole genome shotgun (WGS) entry which is preliminary data.</text>
</comment>
<keyword evidence="2" id="KW-1185">Reference proteome</keyword>
<organism evidence="1 2">
    <name type="scientific">Nocardia pulmonis</name>
    <dbReference type="NCBI Taxonomy" id="2951408"/>
    <lineage>
        <taxon>Bacteria</taxon>
        <taxon>Bacillati</taxon>
        <taxon>Actinomycetota</taxon>
        <taxon>Actinomycetes</taxon>
        <taxon>Mycobacteriales</taxon>
        <taxon>Nocardiaceae</taxon>
        <taxon>Nocardia</taxon>
    </lineage>
</organism>
<dbReference type="EMBL" id="JAMRXG010000001">
    <property type="protein sequence ID" value="MCM6772431.1"/>
    <property type="molecule type" value="Genomic_DNA"/>
</dbReference>
<protein>
    <recommendedName>
        <fullName evidence="3">SnoaL-like domain-containing protein</fullName>
    </recommendedName>
</protein>
<proteinExistence type="predicted"/>